<dbReference type="Pfam" id="PF25917">
    <property type="entry name" value="BSH_RND"/>
    <property type="match status" value="1"/>
</dbReference>
<evidence type="ECO:0000256" key="2">
    <source>
        <dbReference type="ARBA" id="ARBA00022448"/>
    </source>
</evidence>
<dbReference type="PROSITE" id="PS51257">
    <property type="entry name" value="PROKAR_LIPOPROTEIN"/>
    <property type="match status" value="1"/>
</dbReference>
<comment type="caution">
    <text evidence="6">The sequence shown here is derived from an EMBL/GenBank/DDBJ whole genome shotgun (WGS) entry which is preliminary data.</text>
</comment>
<proteinExistence type="inferred from homology"/>
<name>A0ABP9FWY4_9SPHI</name>
<protein>
    <submittedName>
        <fullName evidence="6">Efflux RND transporter periplasmic adaptor subunit</fullName>
    </submittedName>
</protein>
<dbReference type="InterPro" id="IPR051909">
    <property type="entry name" value="MFP_Cation_Efflux"/>
</dbReference>
<feature type="compositionally biased region" description="Basic and acidic residues" evidence="3">
    <location>
        <begin position="33"/>
        <end position="45"/>
    </location>
</feature>
<organism evidence="6 7">
    <name type="scientific">Mucilaginibacter defluvii</name>
    <dbReference type="NCBI Taxonomy" id="1196019"/>
    <lineage>
        <taxon>Bacteria</taxon>
        <taxon>Pseudomonadati</taxon>
        <taxon>Bacteroidota</taxon>
        <taxon>Sphingobacteriia</taxon>
        <taxon>Sphingobacteriales</taxon>
        <taxon>Sphingobacteriaceae</taxon>
        <taxon>Mucilaginibacter</taxon>
    </lineage>
</organism>
<dbReference type="PANTHER" id="PTHR30097">
    <property type="entry name" value="CATION EFFLUX SYSTEM PROTEIN CUSB"/>
    <property type="match status" value="1"/>
</dbReference>
<dbReference type="Gene3D" id="2.40.420.20">
    <property type="match status" value="1"/>
</dbReference>
<dbReference type="Gene3D" id="2.40.50.100">
    <property type="match status" value="1"/>
</dbReference>
<gene>
    <name evidence="6" type="ORF">GCM10023313_24630</name>
</gene>
<evidence type="ECO:0000313" key="7">
    <source>
        <dbReference type="Proteomes" id="UP001501436"/>
    </source>
</evidence>
<keyword evidence="7" id="KW-1185">Reference proteome</keyword>
<evidence type="ECO:0000256" key="4">
    <source>
        <dbReference type="SAM" id="SignalP"/>
    </source>
</evidence>
<feature type="signal peptide" evidence="4">
    <location>
        <begin position="1"/>
        <end position="28"/>
    </location>
</feature>
<comment type="similarity">
    <text evidence="1">Belongs to the membrane fusion protein (MFP) (TC 8.A.1) family.</text>
</comment>
<dbReference type="SUPFAM" id="SSF111369">
    <property type="entry name" value="HlyD-like secretion proteins"/>
    <property type="match status" value="1"/>
</dbReference>
<feature type="chain" id="PRO_5045628577" evidence="4">
    <location>
        <begin position="29"/>
        <end position="416"/>
    </location>
</feature>
<feature type="region of interest" description="Disordered" evidence="3">
    <location>
        <begin position="29"/>
        <end position="49"/>
    </location>
</feature>
<dbReference type="RefSeq" id="WP_345331509.1">
    <property type="nucleotide sequence ID" value="NZ_BAABJI010000002.1"/>
</dbReference>
<accession>A0ABP9FWY4</accession>
<dbReference type="Proteomes" id="UP001501436">
    <property type="component" value="Unassembled WGS sequence"/>
</dbReference>
<reference evidence="7" key="1">
    <citation type="journal article" date="2019" name="Int. J. Syst. Evol. Microbiol.">
        <title>The Global Catalogue of Microorganisms (GCM) 10K type strain sequencing project: providing services to taxonomists for standard genome sequencing and annotation.</title>
        <authorList>
            <consortium name="The Broad Institute Genomics Platform"/>
            <consortium name="The Broad Institute Genome Sequencing Center for Infectious Disease"/>
            <person name="Wu L."/>
            <person name="Ma J."/>
        </authorList>
    </citation>
    <scope>NUCLEOTIDE SEQUENCE [LARGE SCALE GENOMIC DNA]</scope>
    <source>
        <strain evidence="7">JCM 18283</strain>
    </source>
</reference>
<dbReference type="InterPro" id="IPR006143">
    <property type="entry name" value="RND_pump_MFP"/>
</dbReference>
<dbReference type="NCBIfam" id="TIGR01730">
    <property type="entry name" value="RND_mfp"/>
    <property type="match status" value="1"/>
</dbReference>
<evidence type="ECO:0000256" key="3">
    <source>
        <dbReference type="SAM" id="MobiDB-lite"/>
    </source>
</evidence>
<evidence type="ECO:0000259" key="5">
    <source>
        <dbReference type="Pfam" id="PF25917"/>
    </source>
</evidence>
<dbReference type="EMBL" id="BAABJI010000002">
    <property type="protein sequence ID" value="GAA4919962.1"/>
    <property type="molecule type" value="Genomic_DNA"/>
</dbReference>
<keyword evidence="2" id="KW-0813">Transport</keyword>
<feature type="domain" description="Multidrug resistance protein MdtA-like barrel-sandwich hybrid" evidence="5">
    <location>
        <begin position="88"/>
        <end position="234"/>
    </location>
</feature>
<dbReference type="InterPro" id="IPR058625">
    <property type="entry name" value="MdtA-like_BSH"/>
</dbReference>
<keyword evidence="4" id="KW-0732">Signal</keyword>
<sequence length="416" mass="45313">MNTLIIKKFQLGLAAMFAALLMFTSCSQQPKTGDNEEAKSEKPKAAPEGVTLTQSQLDAVGIRLGSIEQKNLKSVVKASGQLEVPPQNKAEVTLLMGGVVNQVFVLEGQHVSKGQKLATIENNQLIQLQQDYMAALSSLSYAAKEYERQRELNEANAGTGKIYQQSQTALQNEQAKVSALSRQLRQVGVSPESAAHGRFITQIPVYAPISGTIGKIVIQTGSYAEPARPLMNIIDNSKVHCDLVVYEKDLFKVKAGQQVSFILTNQNNREITGKIYGVNQSFENESKAIIAHAVIEQAAKNNLIQGMYVSALIDVGKQEATAVPTEAVIKTGGKEYIYYLVRVAERSGAKEKSETDEEDTSGKSYVFEKAEVVTGVSDLGYTEIRLVKALPKDIKIVTKGAFYILSSENATGDEEE</sequence>
<dbReference type="PANTHER" id="PTHR30097:SF4">
    <property type="entry name" value="SLR6042 PROTEIN"/>
    <property type="match status" value="1"/>
</dbReference>
<dbReference type="Gene3D" id="2.40.30.170">
    <property type="match status" value="1"/>
</dbReference>
<evidence type="ECO:0000313" key="6">
    <source>
        <dbReference type="EMBL" id="GAA4919962.1"/>
    </source>
</evidence>
<evidence type="ECO:0000256" key="1">
    <source>
        <dbReference type="ARBA" id="ARBA00009477"/>
    </source>
</evidence>